<accession>A0ABQ6P860</accession>
<sequence>MIGLRIEPCAFAVAEDDEVHGGSLKACRWGRAIAFLPAAQGAAAGEGPPPPFCAYFFHVTVKSTVRGSL</sequence>
<protein>
    <submittedName>
        <fullName evidence="1">Uncharacterized protein</fullName>
    </submittedName>
</protein>
<gene>
    <name evidence="1" type="ORF">NUTIK01_17530</name>
</gene>
<name>A0ABQ6P860_9SPHN</name>
<dbReference type="Proteomes" id="UP001187221">
    <property type="component" value="Unassembled WGS sequence"/>
</dbReference>
<reference evidence="1 2" key="1">
    <citation type="submission" date="2023-06" db="EMBL/GenBank/DDBJ databases">
        <title>Draft genome sequence of Novosphingobium sp. strain IK01.</title>
        <authorList>
            <person name="Hatamoto M."/>
            <person name="Ikarashi T."/>
            <person name="Yamaguchi T."/>
        </authorList>
    </citation>
    <scope>NUCLEOTIDE SEQUENCE [LARGE SCALE GENOMIC DNA]</scope>
    <source>
        <strain evidence="1 2">IK01</strain>
    </source>
</reference>
<evidence type="ECO:0000313" key="2">
    <source>
        <dbReference type="Proteomes" id="UP001187221"/>
    </source>
</evidence>
<evidence type="ECO:0000313" key="1">
    <source>
        <dbReference type="EMBL" id="GMM60976.1"/>
    </source>
</evidence>
<proteinExistence type="predicted"/>
<dbReference type="EMBL" id="BTFW01000001">
    <property type="protein sequence ID" value="GMM60976.1"/>
    <property type="molecule type" value="Genomic_DNA"/>
</dbReference>
<organism evidence="1 2">
    <name type="scientific">Novosphingobium pituita</name>
    <dbReference type="NCBI Taxonomy" id="3056842"/>
    <lineage>
        <taxon>Bacteria</taxon>
        <taxon>Pseudomonadati</taxon>
        <taxon>Pseudomonadota</taxon>
        <taxon>Alphaproteobacteria</taxon>
        <taxon>Sphingomonadales</taxon>
        <taxon>Sphingomonadaceae</taxon>
        <taxon>Novosphingobium</taxon>
    </lineage>
</organism>
<comment type="caution">
    <text evidence="1">The sequence shown here is derived from an EMBL/GenBank/DDBJ whole genome shotgun (WGS) entry which is preliminary data.</text>
</comment>
<keyword evidence="2" id="KW-1185">Reference proteome</keyword>